<keyword evidence="7 16" id="KW-0732">Signal</keyword>
<evidence type="ECO:0000256" key="4">
    <source>
        <dbReference type="ARBA" id="ARBA00022452"/>
    </source>
</evidence>
<keyword evidence="13 14" id="KW-0998">Cell outer membrane</keyword>
<dbReference type="InterPro" id="IPR012910">
    <property type="entry name" value="Plug_dom"/>
</dbReference>
<reference evidence="19" key="1">
    <citation type="journal article" date="2014" name="Int. J. Syst. Evol. Microbiol.">
        <title>Complete genome sequence of Corynebacterium casei LMG S-19264T (=DSM 44701T), isolated from a smear-ripened cheese.</title>
        <authorList>
            <consortium name="US DOE Joint Genome Institute (JGI-PGF)"/>
            <person name="Walter F."/>
            <person name="Albersmeier A."/>
            <person name="Kalinowski J."/>
            <person name="Ruckert C."/>
        </authorList>
    </citation>
    <scope>NUCLEOTIDE SEQUENCE</scope>
    <source>
        <strain evidence="19">CGMCC 1.15367</strain>
    </source>
</reference>
<evidence type="ECO:0000256" key="11">
    <source>
        <dbReference type="ARBA" id="ARBA00023136"/>
    </source>
</evidence>
<evidence type="ECO:0000256" key="3">
    <source>
        <dbReference type="ARBA" id="ARBA00022448"/>
    </source>
</evidence>
<dbReference type="PROSITE" id="PS52016">
    <property type="entry name" value="TONB_DEPENDENT_REC_3"/>
    <property type="match status" value="1"/>
</dbReference>
<accession>A0A916ZU27</accession>
<dbReference type="CDD" id="cd01347">
    <property type="entry name" value="ligand_gated_channel"/>
    <property type="match status" value="1"/>
</dbReference>
<feature type="domain" description="TonB-dependent receptor plug" evidence="18">
    <location>
        <begin position="76"/>
        <end position="178"/>
    </location>
</feature>
<dbReference type="Proteomes" id="UP000644699">
    <property type="component" value="Unassembled WGS sequence"/>
</dbReference>
<gene>
    <name evidence="19" type="ORF">GCM10011390_36620</name>
</gene>
<keyword evidence="3 14" id="KW-0813">Transport</keyword>
<dbReference type="GO" id="GO:0015891">
    <property type="term" value="P:siderophore transport"/>
    <property type="evidence" value="ECO:0007669"/>
    <property type="project" value="InterPro"/>
</dbReference>
<dbReference type="FunFam" id="2.170.130.10:FF:000001">
    <property type="entry name" value="Catecholate siderophore TonB-dependent receptor"/>
    <property type="match status" value="1"/>
</dbReference>
<evidence type="ECO:0000256" key="10">
    <source>
        <dbReference type="ARBA" id="ARBA00023077"/>
    </source>
</evidence>
<evidence type="ECO:0000256" key="15">
    <source>
        <dbReference type="RuleBase" id="RU003357"/>
    </source>
</evidence>
<evidence type="ECO:0000256" key="1">
    <source>
        <dbReference type="ARBA" id="ARBA00004571"/>
    </source>
</evidence>
<comment type="similarity">
    <text evidence="2 14 15">Belongs to the TonB-dependent receptor family.</text>
</comment>
<evidence type="ECO:0000256" key="2">
    <source>
        <dbReference type="ARBA" id="ARBA00009810"/>
    </source>
</evidence>
<feature type="signal peptide" evidence="16">
    <location>
        <begin position="1"/>
        <end position="24"/>
    </location>
</feature>
<feature type="domain" description="TonB-dependent receptor-like beta-barrel" evidence="17">
    <location>
        <begin position="253"/>
        <end position="709"/>
    </location>
</feature>
<dbReference type="InterPro" id="IPR010105">
    <property type="entry name" value="TonB_sidphr_rcpt"/>
</dbReference>
<dbReference type="SUPFAM" id="SSF56935">
    <property type="entry name" value="Porins"/>
    <property type="match status" value="1"/>
</dbReference>
<sequence>MSSRLLLSVALGAVSAVLASQAEAQQAIELDTVTIDAAANNGAGSGAGGNGESATGPVTGYVAKRTATGSKTDTPLVEVPQSVSVIGREELEDRGVQKLDEALRYTPGVLSQPYGPDSDTDWIYIRGFNATQTGIYLDGLNLYSYAFGGFIIDPFLLERVELLRGPASVLYGGSNPGGLVNSVSKRANGERIRYVEGGIDDDPNGYGAFDIGDRFTTDGVWSYRLLGKVKGGDTDTEFADNFRGLIAPTVTFQPDADTRLNLYGSYQYDDQRHTTGFLPYVGTEVDAPFGRIDRDIFYSEPDLDRFRNRQVLLGYEFETAATDWLTLSSNTRYGHAERREYGPYFYGYADPTNLSNNYAALFAPPAGSDLLGRINFGHDTAVDTLTTDNRMVAEFEAGAIRHQILAGIDYKYFRIDQTQAVGYANPLSARDPVYLNSLPALGAPYNDSTTDLNQVGFYLQEQAKFGDGFILTLNGRYDQVRIDNDDRRPLSAFLTEQADYVSDDGAFSGRAGLGYEFKNGVVPYVSVSRFFNPQIGTDALGNGVPPETGEQYEVGVKYAPTFLDAVFTASLFDLTRRNTLQTDALFIPRAVGEIRSKGLELEANVNLDRNWKLVGAFTAFDLEITRDVDPTLVGNRPWLVPEVQASLWADYTVRDGALDGLGGGVGLRYVGDSFADNQNFLKVSDSTVVDAALRYDRANWGVSANVTNVFDEKAVSGCQNYYACGYIEGRGVLFKAHATW</sequence>
<dbReference type="PANTHER" id="PTHR32552:SF68">
    <property type="entry name" value="FERRICHROME OUTER MEMBRANE TRANSPORTER_PHAGE RECEPTOR"/>
    <property type="match status" value="1"/>
</dbReference>
<dbReference type="InterPro" id="IPR037066">
    <property type="entry name" value="Plug_dom_sf"/>
</dbReference>
<evidence type="ECO:0000256" key="12">
    <source>
        <dbReference type="ARBA" id="ARBA00023170"/>
    </source>
</evidence>
<comment type="subcellular location">
    <subcellularLocation>
        <location evidence="1 14">Cell outer membrane</location>
        <topology evidence="1 14">Multi-pass membrane protein</topology>
    </subcellularLocation>
</comment>
<dbReference type="PANTHER" id="PTHR32552">
    <property type="entry name" value="FERRICHROME IRON RECEPTOR-RELATED"/>
    <property type="match status" value="1"/>
</dbReference>
<dbReference type="GO" id="GO:0015344">
    <property type="term" value="F:siderophore uptake transmembrane transporter activity"/>
    <property type="evidence" value="ECO:0007669"/>
    <property type="project" value="TreeGrafter"/>
</dbReference>
<dbReference type="InterPro" id="IPR039426">
    <property type="entry name" value="TonB-dep_rcpt-like"/>
</dbReference>
<dbReference type="EMBL" id="BMIQ01000006">
    <property type="protein sequence ID" value="GGE14117.1"/>
    <property type="molecule type" value="Genomic_DNA"/>
</dbReference>
<dbReference type="Gene3D" id="2.170.130.10">
    <property type="entry name" value="TonB-dependent receptor, plug domain"/>
    <property type="match status" value="1"/>
</dbReference>
<dbReference type="Pfam" id="PF07715">
    <property type="entry name" value="Plug"/>
    <property type="match status" value="1"/>
</dbReference>
<keyword evidence="11 14" id="KW-0472">Membrane</keyword>
<keyword evidence="12" id="KW-0675">Receptor</keyword>
<evidence type="ECO:0000256" key="7">
    <source>
        <dbReference type="ARBA" id="ARBA00022729"/>
    </source>
</evidence>
<keyword evidence="20" id="KW-1185">Reference proteome</keyword>
<evidence type="ECO:0000259" key="18">
    <source>
        <dbReference type="Pfam" id="PF07715"/>
    </source>
</evidence>
<keyword evidence="4 14" id="KW-1134">Transmembrane beta strand</keyword>
<name>A0A916ZU27_9HYPH</name>
<keyword evidence="9" id="KW-0406">Ion transport</keyword>
<protein>
    <submittedName>
        <fullName evidence="19">Ligand-gated channel</fullName>
    </submittedName>
</protein>
<dbReference type="InterPro" id="IPR000531">
    <property type="entry name" value="Beta-barrel_TonB"/>
</dbReference>
<evidence type="ECO:0000313" key="19">
    <source>
        <dbReference type="EMBL" id="GGE14117.1"/>
    </source>
</evidence>
<keyword evidence="5" id="KW-0410">Iron transport</keyword>
<dbReference type="NCBIfam" id="TIGR01783">
    <property type="entry name" value="TonB-siderophor"/>
    <property type="match status" value="1"/>
</dbReference>
<comment type="caution">
    <text evidence="19">The sequence shown here is derived from an EMBL/GenBank/DDBJ whole genome shotgun (WGS) entry which is preliminary data.</text>
</comment>
<evidence type="ECO:0000256" key="6">
    <source>
        <dbReference type="ARBA" id="ARBA00022692"/>
    </source>
</evidence>
<evidence type="ECO:0000256" key="14">
    <source>
        <dbReference type="PROSITE-ProRule" id="PRU01360"/>
    </source>
</evidence>
<dbReference type="Gene3D" id="2.40.170.20">
    <property type="entry name" value="TonB-dependent receptor, beta-barrel domain"/>
    <property type="match status" value="1"/>
</dbReference>
<dbReference type="InterPro" id="IPR036942">
    <property type="entry name" value="Beta-barrel_TonB_sf"/>
</dbReference>
<feature type="chain" id="PRO_5038000575" evidence="16">
    <location>
        <begin position="25"/>
        <end position="740"/>
    </location>
</feature>
<evidence type="ECO:0000256" key="8">
    <source>
        <dbReference type="ARBA" id="ARBA00023004"/>
    </source>
</evidence>
<evidence type="ECO:0000256" key="16">
    <source>
        <dbReference type="SAM" id="SignalP"/>
    </source>
</evidence>
<evidence type="ECO:0000259" key="17">
    <source>
        <dbReference type="Pfam" id="PF00593"/>
    </source>
</evidence>
<keyword evidence="8" id="KW-0408">Iron</keyword>
<evidence type="ECO:0000256" key="9">
    <source>
        <dbReference type="ARBA" id="ARBA00023065"/>
    </source>
</evidence>
<dbReference type="GO" id="GO:0009279">
    <property type="term" value="C:cell outer membrane"/>
    <property type="evidence" value="ECO:0007669"/>
    <property type="project" value="UniProtKB-SubCell"/>
</dbReference>
<dbReference type="GO" id="GO:0038023">
    <property type="term" value="F:signaling receptor activity"/>
    <property type="evidence" value="ECO:0007669"/>
    <property type="project" value="InterPro"/>
</dbReference>
<organism evidence="19 20">
    <name type="scientific">Aureimonas endophytica</name>
    <dbReference type="NCBI Taxonomy" id="2027858"/>
    <lineage>
        <taxon>Bacteria</taxon>
        <taxon>Pseudomonadati</taxon>
        <taxon>Pseudomonadota</taxon>
        <taxon>Alphaproteobacteria</taxon>
        <taxon>Hyphomicrobiales</taxon>
        <taxon>Aurantimonadaceae</taxon>
        <taxon>Aureimonas</taxon>
    </lineage>
</organism>
<evidence type="ECO:0000256" key="13">
    <source>
        <dbReference type="ARBA" id="ARBA00023237"/>
    </source>
</evidence>
<dbReference type="AlphaFoldDB" id="A0A916ZU27"/>
<keyword evidence="6 14" id="KW-0812">Transmembrane</keyword>
<evidence type="ECO:0000313" key="20">
    <source>
        <dbReference type="Proteomes" id="UP000644699"/>
    </source>
</evidence>
<reference evidence="19" key="2">
    <citation type="submission" date="2020-09" db="EMBL/GenBank/DDBJ databases">
        <authorList>
            <person name="Sun Q."/>
            <person name="Zhou Y."/>
        </authorList>
    </citation>
    <scope>NUCLEOTIDE SEQUENCE</scope>
    <source>
        <strain evidence="19">CGMCC 1.15367</strain>
    </source>
</reference>
<keyword evidence="10 15" id="KW-0798">TonB box</keyword>
<dbReference type="NCBIfam" id="NF010651">
    <property type="entry name" value="PRK14050.1"/>
    <property type="match status" value="1"/>
</dbReference>
<dbReference type="RefSeq" id="WP_188911059.1">
    <property type="nucleotide sequence ID" value="NZ_BMIQ01000006.1"/>
</dbReference>
<proteinExistence type="inferred from homology"/>
<dbReference type="Pfam" id="PF00593">
    <property type="entry name" value="TonB_dep_Rec_b-barrel"/>
    <property type="match status" value="1"/>
</dbReference>
<evidence type="ECO:0000256" key="5">
    <source>
        <dbReference type="ARBA" id="ARBA00022496"/>
    </source>
</evidence>